<evidence type="ECO:0000256" key="4">
    <source>
        <dbReference type="PROSITE-ProRule" id="PRU00433"/>
    </source>
</evidence>
<dbReference type="Pfam" id="PF13442">
    <property type="entry name" value="Cytochrome_CBB3"/>
    <property type="match status" value="1"/>
</dbReference>
<feature type="compositionally biased region" description="Polar residues" evidence="5">
    <location>
        <begin position="45"/>
        <end position="70"/>
    </location>
</feature>
<keyword evidence="2 4" id="KW-0479">Metal-binding</keyword>
<dbReference type="InterPro" id="IPR036909">
    <property type="entry name" value="Cyt_c-like_dom_sf"/>
</dbReference>
<dbReference type="Gene3D" id="1.10.760.10">
    <property type="entry name" value="Cytochrome c-like domain"/>
    <property type="match status" value="1"/>
</dbReference>
<sequence length="207" mass="22792">MKQLAEILLSCCVAASLSGCEKAKQDMYDQPKYKPLSRSELFADGNSSRPLPQGSVPYSQGSFAGTSSGRKGTDDVSEDAAAGSAQNNPYPVTMQLLLRGRQRYQIYCMPCHSAVGDGDGLIARRGFPHPPSYHDDRLRQAPDRHFFDVVTNGYGVMYPYADRVDPSDRWAIIAYIRALQLSQHADVSRLPPDVLERLEATKPGGPR</sequence>
<dbReference type="OrthoDB" id="9808312at2"/>
<evidence type="ECO:0000313" key="10">
    <source>
        <dbReference type="Proteomes" id="UP000494205"/>
    </source>
</evidence>
<keyword evidence="1 4" id="KW-0349">Heme</keyword>
<dbReference type="PANTHER" id="PTHR40394">
    <property type="entry name" value="LIPOPROTEIN-RELATED"/>
    <property type="match status" value="1"/>
</dbReference>
<dbReference type="Proteomes" id="UP000235659">
    <property type="component" value="Unassembled WGS sequence"/>
</dbReference>
<evidence type="ECO:0000256" key="1">
    <source>
        <dbReference type="ARBA" id="ARBA00022617"/>
    </source>
</evidence>
<proteinExistence type="predicted"/>
<dbReference type="SUPFAM" id="SSF46626">
    <property type="entry name" value="Cytochrome c"/>
    <property type="match status" value="1"/>
</dbReference>
<dbReference type="Proteomes" id="UP000494205">
    <property type="component" value="Unassembled WGS sequence"/>
</dbReference>
<evidence type="ECO:0000313" key="9">
    <source>
        <dbReference type="Proteomes" id="UP000235659"/>
    </source>
</evidence>
<dbReference type="GO" id="GO:0020037">
    <property type="term" value="F:heme binding"/>
    <property type="evidence" value="ECO:0007669"/>
    <property type="project" value="InterPro"/>
</dbReference>
<name>A0A2N7WSM9_9BURK</name>
<dbReference type="PANTHER" id="PTHR40394:SF2">
    <property type="entry name" value="QUINOL:CYTOCHROME C OXIDOREDUCTASE MEMBRANE PROTEIN"/>
    <property type="match status" value="1"/>
</dbReference>
<reference evidence="7 10" key="2">
    <citation type="submission" date="2020-04" db="EMBL/GenBank/DDBJ databases">
        <authorList>
            <person name="De Canck E."/>
        </authorList>
    </citation>
    <scope>NUCLEOTIDE SEQUENCE [LARGE SCALE GENOMIC DNA]</scope>
    <source>
        <strain evidence="7 10">LMG 27174</strain>
    </source>
</reference>
<dbReference type="GO" id="GO:0009055">
    <property type="term" value="F:electron transfer activity"/>
    <property type="evidence" value="ECO:0007669"/>
    <property type="project" value="InterPro"/>
</dbReference>
<dbReference type="AlphaFoldDB" id="A0A2N7WSM9"/>
<dbReference type="PROSITE" id="PS51007">
    <property type="entry name" value="CYTC"/>
    <property type="match status" value="1"/>
</dbReference>
<evidence type="ECO:0000259" key="6">
    <source>
        <dbReference type="PROSITE" id="PS51007"/>
    </source>
</evidence>
<dbReference type="InterPro" id="IPR009056">
    <property type="entry name" value="Cyt_c-like_dom"/>
</dbReference>
<feature type="region of interest" description="Disordered" evidence="5">
    <location>
        <begin position="39"/>
        <end position="86"/>
    </location>
</feature>
<dbReference type="EMBL" id="CADIJZ010000028">
    <property type="protein sequence ID" value="CAB3732427.1"/>
    <property type="molecule type" value="Genomic_DNA"/>
</dbReference>
<organism evidence="7 10">
    <name type="scientific">Paraburkholderia rhynchosiae</name>
    <dbReference type="NCBI Taxonomy" id="487049"/>
    <lineage>
        <taxon>Bacteria</taxon>
        <taxon>Pseudomonadati</taxon>
        <taxon>Pseudomonadota</taxon>
        <taxon>Betaproteobacteria</taxon>
        <taxon>Burkholderiales</taxon>
        <taxon>Burkholderiaceae</taxon>
        <taxon>Paraburkholderia</taxon>
    </lineage>
</organism>
<dbReference type="GO" id="GO:0046872">
    <property type="term" value="F:metal ion binding"/>
    <property type="evidence" value="ECO:0007669"/>
    <property type="project" value="UniProtKB-KW"/>
</dbReference>
<feature type="domain" description="Cytochrome c" evidence="6">
    <location>
        <begin position="95"/>
        <end position="180"/>
    </location>
</feature>
<dbReference type="EMBL" id="PNXY01000004">
    <property type="protein sequence ID" value="PMS32285.1"/>
    <property type="molecule type" value="Genomic_DNA"/>
</dbReference>
<keyword evidence="9" id="KW-1185">Reference proteome</keyword>
<protein>
    <recommendedName>
        <fullName evidence="6">Cytochrome c domain-containing protein</fullName>
    </recommendedName>
</protein>
<evidence type="ECO:0000256" key="5">
    <source>
        <dbReference type="SAM" id="MobiDB-lite"/>
    </source>
</evidence>
<dbReference type="PROSITE" id="PS51257">
    <property type="entry name" value="PROKAR_LIPOPROTEIN"/>
    <property type="match status" value="1"/>
</dbReference>
<evidence type="ECO:0000313" key="7">
    <source>
        <dbReference type="EMBL" id="CAB3732427.1"/>
    </source>
</evidence>
<evidence type="ECO:0000256" key="2">
    <source>
        <dbReference type="ARBA" id="ARBA00022723"/>
    </source>
</evidence>
<gene>
    <name evidence="8" type="ORF">C0Z16_06610</name>
    <name evidence="7" type="ORF">LMG27174_05929</name>
</gene>
<evidence type="ECO:0000313" key="8">
    <source>
        <dbReference type="EMBL" id="PMS32285.1"/>
    </source>
</evidence>
<evidence type="ECO:0000256" key="3">
    <source>
        <dbReference type="ARBA" id="ARBA00023004"/>
    </source>
</evidence>
<keyword evidence="3 4" id="KW-0408">Iron</keyword>
<accession>A0A2N7WSM9</accession>
<reference evidence="8 9" key="1">
    <citation type="submission" date="2018-01" db="EMBL/GenBank/DDBJ databases">
        <title>Whole genome analyses suggest that Burkholderia sensu lato contains two further novel genera in the rhizoxinica-symbiotica group Mycetohabitans gen. nov., and Trinickia gen. nov.: implications for the evolution of diazotrophy and nodulation in the Burkholderiaceae.</title>
        <authorList>
            <person name="Estrada-de los Santos P."/>
            <person name="Palmer M."/>
            <person name="Chavez-Ramirez B."/>
            <person name="Beukes C."/>
            <person name="Steenkamp E.T."/>
            <person name="Hirsch A.M."/>
            <person name="Manyaka P."/>
            <person name="Maluk M."/>
            <person name="Lafos M."/>
            <person name="Crook M."/>
            <person name="Gross E."/>
            <person name="Simon M.F."/>
            <person name="Bueno dos Reis Junior F."/>
            <person name="Poole P.S."/>
            <person name="Venter S.N."/>
            <person name="James E.K."/>
        </authorList>
    </citation>
    <scope>NUCLEOTIDE SEQUENCE [LARGE SCALE GENOMIC DNA]</scope>
    <source>
        <strain evidence="8 9">WSM 3937</strain>
    </source>
</reference>